<proteinExistence type="predicted"/>
<keyword evidence="5" id="KW-0479">Metal-binding</keyword>
<dbReference type="InterPro" id="IPR024766">
    <property type="entry name" value="Znf_RING_H2"/>
</dbReference>
<dbReference type="PANTHER" id="PTHR11210">
    <property type="entry name" value="RING BOX"/>
    <property type="match status" value="1"/>
</dbReference>
<organism evidence="12 13">
    <name type="scientific">Staphylotrichum longicolle</name>
    <dbReference type="NCBI Taxonomy" id="669026"/>
    <lineage>
        <taxon>Eukaryota</taxon>
        <taxon>Fungi</taxon>
        <taxon>Dikarya</taxon>
        <taxon>Ascomycota</taxon>
        <taxon>Pezizomycotina</taxon>
        <taxon>Sordariomycetes</taxon>
        <taxon>Sordariomycetidae</taxon>
        <taxon>Sordariales</taxon>
        <taxon>Chaetomiaceae</taxon>
        <taxon>Staphylotrichum</taxon>
    </lineage>
</organism>
<comment type="subcellular location">
    <subcellularLocation>
        <location evidence="2">Cytoplasm</location>
    </subcellularLocation>
    <subcellularLocation>
        <location evidence="1">Nucleus</location>
    </subcellularLocation>
</comment>
<dbReference type="EMBL" id="JAHCVI010000001">
    <property type="protein sequence ID" value="KAG7290501.1"/>
    <property type="molecule type" value="Genomic_DNA"/>
</dbReference>
<dbReference type="InterPro" id="IPR013083">
    <property type="entry name" value="Znf_RING/FYVE/PHD"/>
</dbReference>
<dbReference type="InterPro" id="IPR051031">
    <property type="entry name" value="RING-box_E3_Ubiquitin_Ligase"/>
</dbReference>
<dbReference type="Proteomes" id="UP001197093">
    <property type="component" value="Unassembled WGS sequence"/>
</dbReference>
<evidence type="ECO:0000256" key="2">
    <source>
        <dbReference type="ARBA" id="ARBA00004496"/>
    </source>
</evidence>
<dbReference type="GO" id="GO:0005634">
    <property type="term" value="C:nucleus"/>
    <property type="evidence" value="ECO:0007669"/>
    <property type="project" value="UniProtKB-SubCell"/>
</dbReference>
<evidence type="ECO:0000256" key="7">
    <source>
        <dbReference type="ARBA" id="ARBA00022786"/>
    </source>
</evidence>
<dbReference type="Gene3D" id="3.30.40.10">
    <property type="entry name" value="Zinc/RING finger domain, C3HC4 (zinc finger)"/>
    <property type="match status" value="1"/>
</dbReference>
<evidence type="ECO:0000256" key="3">
    <source>
        <dbReference type="ARBA" id="ARBA00004906"/>
    </source>
</evidence>
<feature type="region of interest" description="Disordered" evidence="10">
    <location>
        <begin position="1"/>
        <end position="28"/>
    </location>
</feature>
<comment type="pathway">
    <text evidence="3">Protein modification; protein ubiquitination.</text>
</comment>
<keyword evidence="9" id="KW-0539">Nucleus</keyword>
<accession>A0AAD4EZH5</accession>
<evidence type="ECO:0000256" key="4">
    <source>
        <dbReference type="ARBA" id="ARBA00022490"/>
    </source>
</evidence>
<protein>
    <recommendedName>
        <fullName evidence="11">Zinc finger RING-H2-type domain-containing protein</fullName>
    </recommendedName>
</protein>
<evidence type="ECO:0000256" key="8">
    <source>
        <dbReference type="ARBA" id="ARBA00022833"/>
    </source>
</evidence>
<dbReference type="SUPFAM" id="SSF57850">
    <property type="entry name" value="RING/U-box"/>
    <property type="match status" value="1"/>
</dbReference>
<evidence type="ECO:0000259" key="11">
    <source>
        <dbReference type="Pfam" id="PF12678"/>
    </source>
</evidence>
<evidence type="ECO:0000313" key="12">
    <source>
        <dbReference type="EMBL" id="KAG7290501.1"/>
    </source>
</evidence>
<feature type="domain" description="Zinc finger RING-H2-type" evidence="11">
    <location>
        <begin position="37"/>
        <end position="59"/>
    </location>
</feature>
<dbReference type="GO" id="GO:0005737">
    <property type="term" value="C:cytoplasm"/>
    <property type="evidence" value="ECO:0007669"/>
    <property type="project" value="UniProtKB-SubCell"/>
</dbReference>
<dbReference type="AlphaFoldDB" id="A0AAD4EZH5"/>
<keyword evidence="7" id="KW-0833">Ubl conjugation pathway</keyword>
<dbReference type="Pfam" id="PF12678">
    <property type="entry name" value="zf-rbx1"/>
    <property type="match status" value="1"/>
</dbReference>
<keyword evidence="13" id="KW-1185">Reference proteome</keyword>
<comment type="caution">
    <text evidence="12">The sequence shown here is derived from an EMBL/GenBank/DDBJ whole genome shotgun (WGS) entry which is preliminary data.</text>
</comment>
<evidence type="ECO:0000256" key="1">
    <source>
        <dbReference type="ARBA" id="ARBA00004123"/>
    </source>
</evidence>
<evidence type="ECO:0000256" key="10">
    <source>
        <dbReference type="SAM" id="MobiDB-lite"/>
    </source>
</evidence>
<name>A0AAD4EZH5_9PEZI</name>
<evidence type="ECO:0000256" key="6">
    <source>
        <dbReference type="ARBA" id="ARBA00022771"/>
    </source>
</evidence>
<reference evidence="12" key="1">
    <citation type="submission" date="2023-02" db="EMBL/GenBank/DDBJ databases">
        <authorList>
            <person name="Palmer J.M."/>
        </authorList>
    </citation>
    <scope>NUCLEOTIDE SEQUENCE</scope>
    <source>
        <strain evidence="12">FW57</strain>
    </source>
</reference>
<dbReference type="GO" id="GO:0008270">
    <property type="term" value="F:zinc ion binding"/>
    <property type="evidence" value="ECO:0007669"/>
    <property type="project" value="UniProtKB-KW"/>
</dbReference>
<keyword evidence="6" id="KW-0863">Zinc-finger</keyword>
<keyword evidence="4" id="KW-0963">Cytoplasm</keyword>
<gene>
    <name evidence="12" type="ORF">NEMBOFW57_000503</name>
</gene>
<evidence type="ECO:0000256" key="5">
    <source>
        <dbReference type="ARBA" id="ARBA00022723"/>
    </source>
</evidence>
<sequence length="69" mass="7978">MADVEMTDAPTSAPVTKKKGAADAEGKEGKKRFEVKKHAFHFHCISRWLKARQVCPLDNRDWEFQKYGR</sequence>
<evidence type="ECO:0000313" key="13">
    <source>
        <dbReference type="Proteomes" id="UP001197093"/>
    </source>
</evidence>
<keyword evidence="8" id="KW-0862">Zinc</keyword>
<evidence type="ECO:0000256" key="9">
    <source>
        <dbReference type="ARBA" id="ARBA00023242"/>
    </source>
</evidence>